<protein>
    <submittedName>
        <fullName evidence="5">Ankyrin repeat protein</fullName>
    </submittedName>
</protein>
<feature type="compositionally biased region" description="Acidic residues" evidence="2">
    <location>
        <begin position="892"/>
        <end position="904"/>
    </location>
</feature>
<feature type="domain" description="Nephrocystin 3-like N-terminal" evidence="4">
    <location>
        <begin position="345"/>
        <end position="516"/>
    </location>
</feature>
<dbReference type="PANTHER" id="PTHR10039">
    <property type="entry name" value="AMELOGENIN"/>
    <property type="match status" value="1"/>
</dbReference>
<dbReference type="Gene3D" id="3.40.50.1820">
    <property type="entry name" value="alpha/beta hydrolase"/>
    <property type="match status" value="1"/>
</dbReference>
<dbReference type="Pfam" id="PF24883">
    <property type="entry name" value="NPHP3_N"/>
    <property type="match status" value="1"/>
</dbReference>
<dbReference type="Pfam" id="PF22939">
    <property type="entry name" value="WHD_GPIID"/>
    <property type="match status" value="1"/>
</dbReference>
<accession>A0A166UG36</accession>
<dbReference type="PANTHER" id="PTHR10039:SF14">
    <property type="entry name" value="NACHT DOMAIN-CONTAINING PROTEIN"/>
    <property type="match status" value="1"/>
</dbReference>
<organism evidence="5 6">
    <name type="scientific">Colletotrichum tofieldiae</name>
    <dbReference type="NCBI Taxonomy" id="708197"/>
    <lineage>
        <taxon>Eukaryota</taxon>
        <taxon>Fungi</taxon>
        <taxon>Dikarya</taxon>
        <taxon>Ascomycota</taxon>
        <taxon>Pezizomycotina</taxon>
        <taxon>Sordariomycetes</taxon>
        <taxon>Hypocreomycetidae</taxon>
        <taxon>Glomerellales</taxon>
        <taxon>Glomerellaceae</taxon>
        <taxon>Colletotrichum</taxon>
        <taxon>Colletotrichum spaethianum species complex</taxon>
    </lineage>
</organism>
<dbReference type="SUPFAM" id="SSF53474">
    <property type="entry name" value="alpha/beta-Hydrolases"/>
    <property type="match status" value="1"/>
</dbReference>
<name>A0A166UG36_9PEZI</name>
<evidence type="ECO:0000313" key="5">
    <source>
        <dbReference type="EMBL" id="KZL73370.1"/>
    </source>
</evidence>
<comment type="caution">
    <text evidence="5">The sequence shown here is derived from an EMBL/GenBank/DDBJ whole genome shotgun (WGS) entry which is preliminary data.</text>
</comment>
<dbReference type="SUPFAM" id="SSF52540">
    <property type="entry name" value="P-loop containing nucleoside triphosphate hydrolases"/>
    <property type="match status" value="1"/>
</dbReference>
<keyword evidence="1" id="KW-0677">Repeat</keyword>
<dbReference type="EMBL" id="LFIV01000045">
    <property type="protein sequence ID" value="KZL73370.1"/>
    <property type="molecule type" value="Genomic_DNA"/>
</dbReference>
<dbReference type="InterPro" id="IPR027417">
    <property type="entry name" value="P-loop_NTPase"/>
</dbReference>
<dbReference type="InterPro" id="IPR056884">
    <property type="entry name" value="NPHP3-like_N"/>
</dbReference>
<reference evidence="5 6" key="1">
    <citation type="submission" date="2015-06" db="EMBL/GenBank/DDBJ databases">
        <title>Survival trade-offs in plant roots during colonization by closely related pathogenic and mutualistic fungi.</title>
        <authorList>
            <person name="Hacquard S."/>
            <person name="Kracher B."/>
            <person name="Hiruma K."/>
            <person name="Weinman A."/>
            <person name="Muench P."/>
            <person name="Garrido Oter R."/>
            <person name="Ver Loren van Themaat E."/>
            <person name="Dallerey J.-F."/>
            <person name="Damm U."/>
            <person name="Henrissat B."/>
            <person name="Lespinet O."/>
            <person name="Thon M."/>
            <person name="Kemen E."/>
            <person name="McHardy A.C."/>
            <person name="Schulze-Lefert P."/>
            <person name="O'Connell R.J."/>
        </authorList>
    </citation>
    <scope>NUCLEOTIDE SEQUENCE [LARGE SCALE GENOMIC DNA]</scope>
    <source>
        <strain evidence="5 6">0861</strain>
    </source>
</reference>
<dbReference type="InterPro" id="IPR029058">
    <property type="entry name" value="AB_hydrolase_fold"/>
</dbReference>
<evidence type="ECO:0000256" key="1">
    <source>
        <dbReference type="ARBA" id="ARBA00022737"/>
    </source>
</evidence>
<dbReference type="AlphaFoldDB" id="A0A166UG36"/>
<evidence type="ECO:0000259" key="3">
    <source>
        <dbReference type="Pfam" id="PF22939"/>
    </source>
</evidence>
<feature type="region of interest" description="Disordered" evidence="2">
    <location>
        <begin position="889"/>
        <end position="931"/>
    </location>
</feature>
<dbReference type="Proteomes" id="UP000076552">
    <property type="component" value="Unassembled WGS sequence"/>
</dbReference>
<proteinExistence type="predicted"/>
<dbReference type="InterPro" id="IPR054471">
    <property type="entry name" value="GPIID_WHD"/>
</dbReference>
<evidence type="ECO:0000256" key="2">
    <source>
        <dbReference type="SAM" id="MobiDB-lite"/>
    </source>
</evidence>
<gene>
    <name evidence="5" type="ORF">CT0861_03627</name>
</gene>
<keyword evidence="6" id="KW-1185">Reference proteome</keyword>
<dbReference type="Gene3D" id="3.40.50.300">
    <property type="entry name" value="P-loop containing nucleotide triphosphate hydrolases"/>
    <property type="match status" value="1"/>
</dbReference>
<feature type="compositionally biased region" description="Basic and acidic residues" evidence="2">
    <location>
        <begin position="905"/>
        <end position="931"/>
    </location>
</feature>
<evidence type="ECO:0000313" key="6">
    <source>
        <dbReference type="Proteomes" id="UP000076552"/>
    </source>
</evidence>
<evidence type="ECO:0000259" key="4">
    <source>
        <dbReference type="Pfam" id="PF24883"/>
    </source>
</evidence>
<feature type="domain" description="GPI inositol-deacylase winged helix" evidence="3">
    <location>
        <begin position="646"/>
        <end position="741"/>
    </location>
</feature>
<sequence length="986" mass="111433">MTPHITVYCVASRDCSDHRSHLVATVGNMDWKLLPRSNKGQIDKSSRNATQKTDYGLHTIVDKDPEAAECIDVVAIHGLNGHYLKTWTDEETGNNWLKEFIPRIIPASRNSTLQFSKSTSDLLVFADQLLEHLLAKRRFPEEQGRPLIFICHSLGGLVFKQAFLTALGDDNYMMLRKSISSVVFFGTPHKGSSLAQWGTMTAQLLRTASLGTSTNARLSKDLEPDSSLMASISKSFRNQCRNLKVISCYETQKLNFLNSLVVEKDSAVLGLDSEIVIPFESDHRGMCQFSNINEERFLPIKSRLDTLARNVRKSSFIMAKDALMGRLNTSNYESHKTRNLLPVKGTCIWIFNHPKYQSWLNTSGSSLLWISADPGCGKSVLASFLIDEFTTSPKYKGTNVCYFFFKSDNADQSDVLNGIRAILYQLYTQQQDLIPFGAPELQGHNPENVDKLWAAFVTSVEHATARPTICILDGIDECEPRPRGLLLRCISDHFASQDRLPKTQQASKLRVLIASRPENQIKVSLDRRPRANRSQTLDTPSEPYDMIRLRAEDETEAISDDVSKVIKARIDDLIDRGFPVVLLENLQIELIKRADRTFLWVSLVLSLLEEKVEGGASRRELDDILRTRDIYSIYAELLASRPDLPKAQKMLNLILAAAKPLTVEEVSIALAVVTESEQPSHRQGLPRKAKGPGKLTFNDVEYELVYPFENHLKHICGHFVRIIKNRVYLVHETAREFLLEPNDSRHRSQQNNLLSLSSYAADGPGTAFQHTFSLIEAHALLLDICVAFLYCLAKQTKTSQPGEVSSEARAFFQYAARSWPIHHHRARKRLDLLDSRYYQNLCHPLFPGFHRWLEEFWAPELPPHPSTSAPDDIQDYYIDLFNLENLSPSLCDTEDQGSDNESSDDEPKHVGADLEESEKQKPRGNPFDRADHHELRLPSWRGVSECLSSNPGSLSNHYFPLKVDGGGMVSLDFRRGPGEGPPEYRQ</sequence>